<name>A0ACD3QY90_LARCR</name>
<protein>
    <submittedName>
        <fullName evidence="1">Uncharacterized protein</fullName>
    </submittedName>
</protein>
<reference evidence="1" key="1">
    <citation type="submission" date="2018-11" db="EMBL/GenBank/DDBJ databases">
        <title>The sequence and de novo assembly of Larimichthys crocea genome using PacBio and Hi-C technologies.</title>
        <authorList>
            <person name="Xu P."/>
            <person name="Chen B."/>
            <person name="Zhou Z."/>
            <person name="Ke Q."/>
            <person name="Wu Y."/>
            <person name="Bai H."/>
            <person name="Pu F."/>
        </authorList>
    </citation>
    <scope>NUCLEOTIDE SEQUENCE</scope>
    <source>
        <tissue evidence="1">Muscle</tissue>
    </source>
</reference>
<dbReference type="EMBL" id="CM011686">
    <property type="protein sequence ID" value="TMS11671.1"/>
    <property type="molecule type" value="Genomic_DNA"/>
</dbReference>
<organism evidence="1 2">
    <name type="scientific">Larimichthys crocea</name>
    <name type="common">Large yellow croaker</name>
    <name type="synonym">Pseudosciaena crocea</name>
    <dbReference type="NCBI Taxonomy" id="215358"/>
    <lineage>
        <taxon>Eukaryota</taxon>
        <taxon>Metazoa</taxon>
        <taxon>Chordata</taxon>
        <taxon>Craniata</taxon>
        <taxon>Vertebrata</taxon>
        <taxon>Euteleostomi</taxon>
        <taxon>Actinopterygii</taxon>
        <taxon>Neopterygii</taxon>
        <taxon>Teleostei</taxon>
        <taxon>Neoteleostei</taxon>
        <taxon>Acanthomorphata</taxon>
        <taxon>Eupercaria</taxon>
        <taxon>Sciaenidae</taxon>
        <taxon>Larimichthys</taxon>
    </lineage>
</organism>
<sequence>MGQARSSTSPQVILMGLDSAGKSTLLARLLTGQVMDTSPTIGFNVGTLDLDKKTSLTVWDVGGQKNMRPNWRYYIDECKALVFVVDSSDPARLPEAQKALKKVLADEKLRGIPLMVLANKKDLPNSMTIREVQRPALPTNNLTSSTADANNDAQRNNPRLNELKEKIQQMEMLPPVLLTILFPLSQISKQLDLPSYTNRLWEIQACSALKGLGLQQAFMSVNKLIKKS</sequence>
<keyword evidence="2" id="KW-1185">Reference proteome</keyword>
<evidence type="ECO:0000313" key="2">
    <source>
        <dbReference type="Proteomes" id="UP000793456"/>
    </source>
</evidence>
<proteinExistence type="predicted"/>
<accession>A0ACD3QY90</accession>
<evidence type="ECO:0000313" key="1">
    <source>
        <dbReference type="EMBL" id="TMS11671.1"/>
    </source>
</evidence>
<dbReference type="Proteomes" id="UP000793456">
    <property type="component" value="Chromosome XIII"/>
</dbReference>
<comment type="caution">
    <text evidence="1">The sequence shown here is derived from an EMBL/GenBank/DDBJ whole genome shotgun (WGS) entry which is preliminary data.</text>
</comment>
<gene>
    <name evidence="1" type="ORF">E3U43_019062</name>
</gene>